<dbReference type="AlphaFoldDB" id="A0AA47MVK2"/>
<evidence type="ECO:0000313" key="1">
    <source>
        <dbReference type="EMBL" id="KAK0146837.1"/>
    </source>
</evidence>
<name>A0AA47MVK2_MERPO</name>
<accession>A0AA47MVK2</accession>
<gene>
    <name evidence="1" type="ORF">N1851_013856</name>
</gene>
<protein>
    <submittedName>
        <fullName evidence="1">Uncharacterized protein</fullName>
    </submittedName>
</protein>
<organism evidence="1 2">
    <name type="scientific">Merluccius polli</name>
    <name type="common">Benguela hake</name>
    <name type="synonym">Merluccius cadenati</name>
    <dbReference type="NCBI Taxonomy" id="89951"/>
    <lineage>
        <taxon>Eukaryota</taxon>
        <taxon>Metazoa</taxon>
        <taxon>Chordata</taxon>
        <taxon>Craniata</taxon>
        <taxon>Vertebrata</taxon>
        <taxon>Euteleostomi</taxon>
        <taxon>Actinopterygii</taxon>
        <taxon>Neopterygii</taxon>
        <taxon>Teleostei</taxon>
        <taxon>Neoteleostei</taxon>
        <taxon>Acanthomorphata</taxon>
        <taxon>Zeiogadaria</taxon>
        <taxon>Gadariae</taxon>
        <taxon>Gadiformes</taxon>
        <taxon>Gadoidei</taxon>
        <taxon>Merlucciidae</taxon>
        <taxon>Merluccius</taxon>
    </lineage>
</organism>
<comment type="caution">
    <text evidence="1">The sequence shown here is derived from an EMBL/GenBank/DDBJ whole genome shotgun (WGS) entry which is preliminary data.</text>
</comment>
<dbReference type="Proteomes" id="UP001174136">
    <property type="component" value="Unassembled WGS sequence"/>
</dbReference>
<keyword evidence="2" id="KW-1185">Reference proteome</keyword>
<proteinExistence type="predicted"/>
<reference evidence="1" key="1">
    <citation type="journal article" date="2023" name="Front. Mar. Sci.">
        <title>A new Merluccius polli reference genome to investigate the effects of global change in West African waters.</title>
        <authorList>
            <person name="Mateo J.L."/>
            <person name="Blanco-Fernandez C."/>
            <person name="Garcia-Vazquez E."/>
            <person name="Machado-Schiaffino G."/>
        </authorList>
    </citation>
    <scope>NUCLEOTIDE SEQUENCE</scope>
    <source>
        <strain evidence="1">C29</strain>
        <tissue evidence="1">Fin</tissue>
    </source>
</reference>
<evidence type="ECO:0000313" key="2">
    <source>
        <dbReference type="Proteomes" id="UP001174136"/>
    </source>
</evidence>
<sequence length="81" mass="9429">MSSAKRLGELHALSVSRECLQWSPDGTGVHACPRYMQTRRFYPRPSLQRTLTSRSVWEPSSPQARERNWGRVIFVFAQSEY</sequence>
<dbReference type="EMBL" id="JAOPHQ010002558">
    <property type="protein sequence ID" value="KAK0146837.1"/>
    <property type="molecule type" value="Genomic_DNA"/>
</dbReference>